<organism evidence="2 3">
    <name type="scientific">Cytospora leucostoma</name>
    <dbReference type="NCBI Taxonomy" id="1230097"/>
    <lineage>
        <taxon>Eukaryota</taxon>
        <taxon>Fungi</taxon>
        <taxon>Dikarya</taxon>
        <taxon>Ascomycota</taxon>
        <taxon>Pezizomycotina</taxon>
        <taxon>Sordariomycetes</taxon>
        <taxon>Sordariomycetidae</taxon>
        <taxon>Diaporthales</taxon>
        <taxon>Cytosporaceae</taxon>
        <taxon>Cytospora</taxon>
    </lineage>
</organism>
<protein>
    <submittedName>
        <fullName evidence="2">Uncharacterized protein</fullName>
    </submittedName>
</protein>
<evidence type="ECO:0000313" key="2">
    <source>
        <dbReference type="EMBL" id="ROW04964.1"/>
    </source>
</evidence>
<gene>
    <name evidence="2" type="ORF">VPNG_07050</name>
</gene>
<dbReference type="AlphaFoldDB" id="A0A423WNP0"/>
<sequence length="65" mass="6823">MSCENDIGVTVTEHEEDEEDTVPRLSRMLPTIIPTTVLFSPNNFEECAGGGGAATAAANLTAGRD</sequence>
<proteinExistence type="predicted"/>
<evidence type="ECO:0000256" key="1">
    <source>
        <dbReference type="SAM" id="MobiDB-lite"/>
    </source>
</evidence>
<feature type="region of interest" description="Disordered" evidence="1">
    <location>
        <begin position="1"/>
        <end position="22"/>
    </location>
</feature>
<comment type="caution">
    <text evidence="2">The sequence shown here is derived from an EMBL/GenBank/DDBJ whole genome shotgun (WGS) entry which is preliminary data.</text>
</comment>
<keyword evidence="3" id="KW-1185">Reference proteome</keyword>
<evidence type="ECO:0000313" key="3">
    <source>
        <dbReference type="Proteomes" id="UP000285146"/>
    </source>
</evidence>
<name>A0A423WNP0_9PEZI</name>
<reference evidence="2 3" key="1">
    <citation type="submission" date="2015-09" db="EMBL/GenBank/DDBJ databases">
        <title>Host preference determinants of Valsa canker pathogens revealed by comparative genomics.</title>
        <authorList>
            <person name="Yin Z."/>
            <person name="Huang L."/>
        </authorList>
    </citation>
    <scope>NUCLEOTIDE SEQUENCE [LARGE SCALE GENOMIC DNA]</scope>
    <source>
        <strain evidence="2 3">SXYLt</strain>
    </source>
</reference>
<dbReference type="EMBL" id="LKEB01000046">
    <property type="protein sequence ID" value="ROW04964.1"/>
    <property type="molecule type" value="Genomic_DNA"/>
</dbReference>
<accession>A0A423WNP0</accession>
<dbReference type="InParanoid" id="A0A423WNP0"/>
<dbReference type="Proteomes" id="UP000285146">
    <property type="component" value="Unassembled WGS sequence"/>
</dbReference>